<dbReference type="SUPFAM" id="SSF81321">
    <property type="entry name" value="Family A G protein-coupled receptor-like"/>
    <property type="match status" value="1"/>
</dbReference>
<sequence length="329" mass="37569">MDDRPPLAERLGAGISYTILSTAALLCNILVFIALQRHWKIFGRYPFYTLAKNLIIASFGELLGQFIVAIPLSFAGQALYGDNTLLIIFSSFDTFFFIALFFTSLFIALNRCFAVFFPKLYIFFFTDYRLHLTCALAWIISAIWVFLTTMIGCPKIFRHDGFYYTYRCDDNLTDAAENLMHVSMHLSYSIPAIMLIVYALVLWKVHSLISFGSFDTKILIQSLLICIVFEVEAILFAILPKLEDKMGLFGFSLILDYVLILTASMSSIILLFLNPRIKQTVKGFFPCVSKNPQFSSYAQTNYQVYDISDDYGRNIKEEADKSRRKSTSV</sequence>
<evidence type="ECO:0000256" key="3">
    <source>
        <dbReference type="ARBA" id="ARBA00022989"/>
    </source>
</evidence>
<evidence type="ECO:0000256" key="5">
    <source>
        <dbReference type="SAM" id="Phobius"/>
    </source>
</evidence>
<keyword evidence="7" id="KW-1185">Reference proteome</keyword>
<dbReference type="GO" id="GO:0016020">
    <property type="term" value="C:membrane"/>
    <property type="evidence" value="ECO:0007669"/>
    <property type="project" value="UniProtKB-SubCell"/>
</dbReference>
<feature type="domain" description="G-protein coupled receptors family 1 profile" evidence="6">
    <location>
        <begin position="27"/>
        <end position="270"/>
    </location>
</feature>
<keyword evidence="4 5" id="KW-0472">Membrane</keyword>
<feature type="transmembrane region" description="Helical" evidence="5">
    <location>
        <begin position="86"/>
        <end position="109"/>
    </location>
</feature>
<feature type="transmembrane region" description="Helical" evidence="5">
    <location>
        <begin position="130"/>
        <end position="157"/>
    </location>
</feature>
<dbReference type="PANTHER" id="PTHR22718">
    <property type="entry name" value="SERPENTINE RECEPTOR, CLASS X"/>
    <property type="match status" value="1"/>
</dbReference>
<feature type="transmembrane region" description="Helical" evidence="5">
    <location>
        <begin position="251"/>
        <end position="273"/>
    </location>
</feature>
<name>A0A914Z015_9BILA</name>
<dbReference type="PROSITE" id="PS50262">
    <property type="entry name" value="G_PROTEIN_RECEP_F1_2"/>
    <property type="match status" value="1"/>
</dbReference>
<evidence type="ECO:0000313" key="7">
    <source>
        <dbReference type="Proteomes" id="UP000887577"/>
    </source>
</evidence>
<evidence type="ECO:0000259" key="6">
    <source>
        <dbReference type="PROSITE" id="PS50262"/>
    </source>
</evidence>
<accession>A0A914Z015</accession>
<comment type="subcellular location">
    <subcellularLocation>
        <location evidence="1">Membrane</location>
    </subcellularLocation>
</comment>
<dbReference type="Pfam" id="PF10328">
    <property type="entry name" value="7TM_GPCR_Srx"/>
    <property type="match status" value="1"/>
</dbReference>
<dbReference type="PANTHER" id="PTHR22718:SF25">
    <property type="entry name" value="G-PROTEIN COUPLED RECEPTORS FAMILY 1 PROFILE DOMAIN-CONTAINING PROTEIN"/>
    <property type="match status" value="1"/>
</dbReference>
<dbReference type="Proteomes" id="UP000887577">
    <property type="component" value="Unplaced"/>
</dbReference>
<feature type="transmembrane region" description="Helical" evidence="5">
    <location>
        <begin position="218"/>
        <end position="239"/>
    </location>
</feature>
<reference evidence="8" key="1">
    <citation type="submission" date="2022-11" db="UniProtKB">
        <authorList>
            <consortium name="WormBaseParasite"/>
        </authorList>
    </citation>
    <scope>IDENTIFICATION</scope>
</reference>
<dbReference type="InterPro" id="IPR019430">
    <property type="entry name" value="7TM_GPCR_serpentine_rcpt_Srx"/>
</dbReference>
<evidence type="ECO:0000256" key="4">
    <source>
        <dbReference type="ARBA" id="ARBA00023136"/>
    </source>
</evidence>
<feature type="transmembrane region" description="Helical" evidence="5">
    <location>
        <begin position="188"/>
        <end position="206"/>
    </location>
</feature>
<evidence type="ECO:0000256" key="2">
    <source>
        <dbReference type="ARBA" id="ARBA00022692"/>
    </source>
</evidence>
<dbReference type="AlphaFoldDB" id="A0A914Z015"/>
<dbReference type="CDD" id="cd00637">
    <property type="entry name" value="7tm_classA_rhodopsin-like"/>
    <property type="match status" value="1"/>
</dbReference>
<keyword evidence="2 5" id="KW-0812">Transmembrane</keyword>
<protein>
    <submittedName>
        <fullName evidence="8">G-protein coupled receptors family 1 profile domain-containing protein</fullName>
    </submittedName>
</protein>
<evidence type="ECO:0000313" key="8">
    <source>
        <dbReference type="WBParaSite" id="PSU_v2.g5213.t1"/>
    </source>
</evidence>
<organism evidence="7 8">
    <name type="scientific">Panagrolaimus superbus</name>
    <dbReference type="NCBI Taxonomy" id="310955"/>
    <lineage>
        <taxon>Eukaryota</taxon>
        <taxon>Metazoa</taxon>
        <taxon>Ecdysozoa</taxon>
        <taxon>Nematoda</taxon>
        <taxon>Chromadorea</taxon>
        <taxon>Rhabditida</taxon>
        <taxon>Tylenchina</taxon>
        <taxon>Panagrolaimomorpha</taxon>
        <taxon>Panagrolaimoidea</taxon>
        <taxon>Panagrolaimidae</taxon>
        <taxon>Panagrolaimus</taxon>
    </lineage>
</organism>
<dbReference type="InterPro" id="IPR017452">
    <property type="entry name" value="GPCR_Rhodpsn_7TM"/>
</dbReference>
<evidence type="ECO:0000256" key="1">
    <source>
        <dbReference type="ARBA" id="ARBA00004370"/>
    </source>
</evidence>
<dbReference type="Gene3D" id="1.20.1070.10">
    <property type="entry name" value="Rhodopsin 7-helix transmembrane proteins"/>
    <property type="match status" value="1"/>
</dbReference>
<feature type="transmembrane region" description="Helical" evidence="5">
    <location>
        <begin position="55"/>
        <end position="80"/>
    </location>
</feature>
<keyword evidence="3 5" id="KW-1133">Transmembrane helix</keyword>
<dbReference type="WBParaSite" id="PSU_v2.g5213.t1">
    <property type="protein sequence ID" value="PSU_v2.g5213.t1"/>
    <property type="gene ID" value="PSU_v2.g5213"/>
</dbReference>
<feature type="transmembrane region" description="Helical" evidence="5">
    <location>
        <begin position="15"/>
        <end position="35"/>
    </location>
</feature>
<proteinExistence type="predicted"/>